<sequence length="119" mass="12313">MRIRTITAAAVTVLALALSGCSSNGDGKPAPATSSSTAPSPTPSATVDKEAARQACKDGWKAAMDTGDVDVDDEPASCLDVPGESAKLYAEALVERNAANRERMDECLEDPACTEFPIP</sequence>
<keyword evidence="2" id="KW-0732">Signal</keyword>
<evidence type="ECO:0000256" key="1">
    <source>
        <dbReference type="SAM" id="MobiDB-lite"/>
    </source>
</evidence>
<gene>
    <name evidence="3" type="ORF">GCM10022295_85420</name>
</gene>
<reference evidence="4" key="1">
    <citation type="journal article" date="2019" name="Int. J. Syst. Evol. Microbiol.">
        <title>The Global Catalogue of Microorganisms (GCM) 10K type strain sequencing project: providing services to taxonomists for standard genome sequencing and annotation.</title>
        <authorList>
            <consortium name="The Broad Institute Genomics Platform"/>
            <consortium name="The Broad Institute Genome Sequencing Center for Infectious Disease"/>
            <person name="Wu L."/>
            <person name="Ma J."/>
        </authorList>
    </citation>
    <scope>NUCLEOTIDE SEQUENCE [LARGE SCALE GENOMIC DNA]</scope>
    <source>
        <strain evidence="4">JCM 17656</strain>
    </source>
</reference>
<feature type="chain" id="PRO_5047163940" description="Secreted protein" evidence="2">
    <location>
        <begin position="25"/>
        <end position="119"/>
    </location>
</feature>
<evidence type="ECO:0000313" key="3">
    <source>
        <dbReference type="EMBL" id="GAA3590690.1"/>
    </source>
</evidence>
<dbReference type="EMBL" id="BAABCE010000027">
    <property type="protein sequence ID" value="GAA3590690.1"/>
    <property type="molecule type" value="Genomic_DNA"/>
</dbReference>
<dbReference type="RefSeq" id="WP_346186305.1">
    <property type="nucleotide sequence ID" value="NZ_BAABCE010000027.1"/>
</dbReference>
<organism evidence="3 4">
    <name type="scientific">Streptomyces osmaniensis</name>
    <dbReference type="NCBI Taxonomy" id="593134"/>
    <lineage>
        <taxon>Bacteria</taxon>
        <taxon>Bacillati</taxon>
        <taxon>Actinomycetota</taxon>
        <taxon>Actinomycetes</taxon>
        <taxon>Kitasatosporales</taxon>
        <taxon>Streptomycetaceae</taxon>
        <taxon>Streptomyces</taxon>
    </lineage>
</organism>
<accession>A0ABP6YT89</accession>
<feature type="compositionally biased region" description="Low complexity" evidence="1">
    <location>
        <begin position="29"/>
        <end position="46"/>
    </location>
</feature>
<evidence type="ECO:0000256" key="2">
    <source>
        <dbReference type="SAM" id="SignalP"/>
    </source>
</evidence>
<feature type="signal peptide" evidence="2">
    <location>
        <begin position="1"/>
        <end position="24"/>
    </location>
</feature>
<dbReference type="Proteomes" id="UP001500707">
    <property type="component" value="Unassembled WGS sequence"/>
</dbReference>
<evidence type="ECO:0000313" key="4">
    <source>
        <dbReference type="Proteomes" id="UP001500707"/>
    </source>
</evidence>
<feature type="region of interest" description="Disordered" evidence="1">
    <location>
        <begin position="20"/>
        <end position="53"/>
    </location>
</feature>
<keyword evidence="4" id="KW-1185">Reference proteome</keyword>
<comment type="caution">
    <text evidence="3">The sequence shown here is derived from an EMBL/GenBank/DDBJ whole genome shotgun (WGS) entry which is preliminary data.</text>
</comment>
<evidence type="ECO:0008006" key="5">
    <source>
        <dbReference type="Google" id="ProtNLM"/>
    </source>
</evidence>
<dbReference type="PROSITE" id="PS51257">
    <property type="entry name" value="PROKAR_LIPOPROTEIN"/>
    <property type="match status" value="1"/>
</dbReference>
<name>A0ABP6YT89_9ACTN</name>
<proteinExistence type="predicted"/>
<protein>
    <recommendedName>
        <fullName evidence="5">Secreted protein</fullName>
    </recommendedName>
</protein>